<evidence type="ECO:0000313" key="2">
    <source>
        <dbReference type="EMBL" id="RRB01194.1"/>
    </source>
</evidence>
<evidence type="ECO:0000256" key="1">
    <source>
        <dbReference type="SAM" id="Phobius"/>
    </source>
</evidence>
<proteinExistence type="predicted"/>
<dbReference type="InterPro" id="IPR032593">
    <property type="entry name" value="DUF4907"/>
</dbReference>
<dbReference type="Pfam" id="PF16250">
    <property type="entry name" value="DUF4907"/>
    <property type="match status" value="1"/>
</dbReference>
<keyword evidence="1" id="KW-0812">Transmembrane</keyword>
<dbReference type="OrthoDB" id="674043at2"/>
<feature type="transmembrane region" description="Helical" evidence="1">
    <location>
        <begin position="48"/>
        <end position="68"/>
    </location>
</feature>
<sequence length="149" mass="16345">MPLVSPSMARDTSPPAAAVPAVSTICGNTTQRLCRIHQRTKSMRTTQFRSLTTLLVGLALITVYSLFFRKPDYELQTRATGNGWGYQIVHNGKTVIDQPTVPGQPGQHGFPTEMLARKVGERVVSKLRQGQFPPTLNPSELSQLGITVQ</sequence>
<dbReference type="Proteomes" id="UP000271925">
    <property type="component" value="Unassembled WGS sequence"/>
</dbReference>
<dbReference type="AlphaFoldDB" id="A0A3P1BKJ3"/>
<evidence type="ECO:0000313" key="3">
    <source>
        <dbReference type="Proteomes" id="UP000271925"/>
    </source>
</evidence>
<dbReference type="EMBL" id="RQJO01000010">
    <property type="protein sequence ID" value="RRB01194.1"/>
    <property type="molecule type" value="Genomic_DNA"/>
</dbReference>
<comment type="caution">
    <text evidence="2">The sequence shown here is derived from an EMBL/GenBank/DDBJ whole genome shotgun (WGS) entry which is preliminary data.</text>
</comment>
<keyword evidence="1" id="KW-0472">Membrane</keyword>
<protein>
    <submittedName>
        <fullName evidence="2">DUF4907 domain-containing protein</fullName>
    </submittedName>
</protein>
<keyword evidence="3" id="KW-1185">Reference proteome</keyword>
<name>A0A3P1BKJ3_9BACT</name>
<accession>A0A3P1BKJ3</accession>
<keyword evidence="1" id="KW-1133">Transmembrane helix</keyword>
<reference evidence="2 3" key="1">
    <citation type="submission" date="2018-11" db="EMBL/GenBank/DDBJ databases">
        <authorList>
            <person name="Zhou Z."/>
            <person name="Wang G."/>
        </authorList>
    </citation>
    <scope>NUCLEOTIDE SEQUENCE [LARGE SCALE GENOMIC DNA]</scope>
    <source>
        <strain evidence="2 3">KCTC52004</strain>
    </source>
</reference>
<organism evidence="2 3">
    <name type="scientific">Larkinella rosea</name>
    <dbReference type="NCBI Taxonomy" id="2025312"/>
    <lineage>
        <taxon>Bacteria</taxon>
        <taxon>Pseudomonadati</taxon>
        <taxon>Bacteroidota</taxon>
        <taxon>Cytophagia</taxon>
        <taxon>Cytophagales</taxon>
        <taxon>Spirosomataceae</taxon>
        <taxon>Larkinella</taxon>
    </lineage>
</organism>
<gene>
    <name evidence="2" type="ORF">EHT25_23765</name>
</gene>